<protein>
    <submittedName>
        <fullName evidence="1">Uncharacterized protein</fullName>
    </submittedName>
</protein>
<evidence type="ECO:0000313" key="1">
    <source>
        <dbReference type="EMBL" id="GFD46745.1"/>
    </source>
</evidence>
<dbReference type="EMBL" id="BKCJ011682236">
    <property type="protein sequence ID" value="GFD46745.1"/>
    <property type="molecule type" value="Genomic_DNA"/>
</dbReference>
<dbReference type="AlphaFoldDB" id="A0A699WGD8"/>
<feature type="non-terminal residue" evidence="1">
    <location>
        <position position="39"/>
    </location>
</feature>
<comment type="caution">
    <text evidence="1">The sequence shown here is derived from an EMBL/GenBank/DDBJ whole genome shotgun (WGS) entry which is preliminary data.</text>
</comment>
<organism evidence="1">
    <name type="scientific">Tanacetum cinerariifolium</name>
    <name type="common">Dalmatian daisy</name>
    <name type="synonym">Chrysanthemum cinerariifolium</name>
    <dbReference type="NCBI Taxonomy" id="118510"/>
    <lineage>
        <taxon>Eukaryota</taxon>
        <taxon>Viridiplantae</taxon>
        <taxon>Streptophyta</taxon>
        <taxon>Embryophyta</taxon>
        <taxon>Tracheophyta</taxon>
        <taxon>Spermatophyta</taxon>
        <taxon>Magnoliopsida</taxon>
        <taxon>eudicotyledons</taxon>
        <taxon>Gunneridae</taxon>
        <taxon>Pentapetalae</taxon>
        <taxon>asterids</taxon>
        <taxon>campanulids</taxon>
        <taxon>Asterales</taxon>
        <taxon>Asteraceae</taxon>
        <taxon>Asteroideae</taxon>
        <taxon>Anthemideae</taxon>
        <taxon>Anthemidinae</taxon>
        <taxon>Tanacetum</taxon>
    </lineage>
</organism>
<reference evidence="1" key="1">
    <citation type="journal article" date="2019" name="Sci. Rep.">
        <title>Draft genome of Tanacetum cinerariifolium, the natural source of mosquito coil.</title>
        <authorList>
            <person name="Yamashiro T."/>
            <person name="Shiraishi A."/>
            <person name="Satake H."/>
            <person name="Nakayama K."/>
        </authorList>
    </citation>
    <scope>NUCLEOTIDE SEQUENCE</scope>
</reference>
<name>A0A699WGD8_TANCI</name>
<accession>A0A699WGD8</accession>
<sequence>MSVYDDIDEADTVVDDNAKAISVHDDIGVPDATADDNAK</sequence>
<proteinExistence type="predicted"/>
<gene>
    <name evidence="1" type="ORF">Tci_918714</name>
</gene>